<dbReference type="VEuPathDB" id="FungiDB:HMPREF1541_02963"/>
<dbReference type="eggNOG" id="ENOG502QS8H">
    <property type="taxonomic scope" value="Eukaryota"/>
</dbReference>
<feature type="domain" description="AB hydrolase-1" evidence="1">
    <location>
        <begin position="43"/>
        <end position="302"/>
    </location>
</feature>
<organism evidence="2 3">
    <name type="scientific">Cyphellophora europaea (strain CBS 101466)</name>
    <name type="common">Phialophora europaea</name>
    <dbReference type="NCBI Taxonomy" id="1220924"/>
    <lineage>
        <taxon>Eukaryota</taxon>
        <taxon>Fungi</taxon>
        <taxon>Dikarya</taxon>
        <taxon>Ascomycota</taxon>
        <taxon>Pezizomycotina</taxon>
        <taxon>Eurotiomycetes</taxon>
        <taxon>Chaetothyriomycetidae</taxon>
        <taxon>Chaetothyriales</taxon>
        <taxon>Cyphellophoraceae</taxon>
        <taxon>Cyphellophora</taxon>
    </lineage>
</organism>
<dbReference type="Pfam" id="PF00561">
    <property type="entry name" value="Abhydrolase_1"/>
    <property type="match status" value="1"/>
</dbReference>
<keyword evidence="3" id="KW-1185">Reference proteome</keyword>
<name>W2RZC4_CYPE1</name>
<dbReference type="InterPro" id="IPR000073">
    <property type="entry name" value="AB_hydrolase_1"/>
</dbReference>
<dbReference type="OrthoDB" id="294702at2759"/>
<sequence>MSTPAEPTGTIGIRLDDTTSDTLTLPSGRKLGYAQYGAPNGTPILYMHGFPSSRLEGAMFEPIAHKLGARIIAIDRPGFGLSSPPPPDQPPRTLLSAAQDVHALTQHLGLRRYGVLGISGGGPYALACAKALPAEELRAVCIVCGIGSPDMGYRGMQFPNYLGWTYGQRWLPGLVRWWFGRQPDARLDLSDEERLRLMRRGFEKEKAGMHPKDVAFFGDENWMKMRLRLTRETYAQGLMGMSDDYRVLNSDFGFRIEDIRKDLPVQVWHGDKDVFAPTRHGREVAKRLGDNATLHITDDTHASISKDRQEGWMGDLVKAIRG</sequence>
<dbReference type="InterPro" id="IPR050471">
    <property type="entry name" value="AB_hydrolase"/>
</dbReference>
<dbReference type="EMBL" id="KB822719">
    <property type="protein sequence ID" value="ETN41029.1"/>
    <property type="molecule type" value="Genomic_DNA"/>
</dbReference>
<proteinExistence type="predicted"/>
<dbReference type="SUPFAM" id="SSF53474">
    <property type="entry name" value="alpha/beta-Hydrolases"/>
    <property type="match status" value="1"/>
</dbReference>
<dbReference type="Proteomes" id="UP000030752">
    <property type="component" value="Unassembled WGS sequence"/>
</dbReference>
<dbReference type="InterPro" id="IPR029058">
    <property type="entry name" value="AB_hydrolase_fold"/>
</dbReference>
<gene>
    <name evidence="2" type="ORF">HMPREF1541_02963</name>
</gene>
<dbReference type="Gene3D" id="3.40.50.1820">
    <property type="entry name" value="alpha/beta hydrolase"/>
    <property type="match status" value="1"/>
</dbReference>
<dbReference type="PANTHER" id="PTHR43433:SF10">
    <property type="entry name" value="AB HYDROLASE-1 DOMAIN-CONTAINING PROTEIN"/>
    <property type="match status" value="1"/>
</dbReference>
<evidence type="ECO:0000313" key="2">
    <source>
        <dbReference type="EMBL" id="ETN41029.1"/>
    </source>
</evidence>
<dbReference type="GeneID" id="19970302"/>
<reference evidence="2 3" key="1">
    <citation type="submission" date="2013-03" db="EMBL/GenBank/DDBJ databases">
        <title>The Genome Sequence of Phialophora europaea CBS 101466.</title>
        <authorList>
            <consortium name="The Broad Institute Genomics Platform"/>
            <person name="Cuomo C."/>
            <person name="de Hoog S."/>
            <person name="Gorbushina A."/>
            <person name="Walker B."/>
            <person name="Young S.K."/>
            <person name="Zeng Q."/>
            <person name="Gargeya S."/>
            <person name="Fitzgerald M."/>
            <person name="Haas B."/>
            <person name="Abouelleil A."/>
            <person name="Allen A.W."/>
            <person name="Alvarado L."/>
            <person name="Arachchi H.M."/>
            <person name="Berlin A.M."/>
            <person name="Chapman S.B."/>
            <person name="Gainer-Dewar J."/>
            <person name="Goldberg J."/>
            <person name="Griggs A."/>
            <person name="Gujja S."/>
            <person name="Hansen M."/>
            <person name="Howarth C."/>
            <person name="Imamovic A."/>
            <person name="Ireland A."/>
            <person name="Larimer J."/>
            <person name="McCowan C."/>
            <person name="Murphy C."/>
            <person name="Pearson M."/>
            <person name="Poon T.W."/>
            <person name="Priest M."/>
            <person name="Roberts A."/>
            <person name="Saif S."/>
            <person name="Shea T."/>
            <person name="Sisk P."/>
            <person name="Sykes S."/>
            <person name="Wortman J."/>
            <person name="Nusbaum C."/>
            <person name="Birren B."/>
        </authorList>
    </citation>
    <scope>NUCLEOTIDE SEQUENCE [LARGE SCALE GENOMIC DNA]</scope>
    <source>
        <strain evidence="2 3">CBS 101466</strain>
    </source>
</reference>
<dbReference type="PANTHER" id="PTHR43433">
    <property type="entry name" value="HYDROLASE, ALPHA/BETA FOLD FAMILY PROTEIN"/>
    <property type="match status" value="1"/>
</dbReference>
<dbReference type="InParanoid" id="W2RZC4"/>
<dbReference type="STRING" id="1220924.W2RZC4"/>
<accession>W2RZC4</accession>
<evidence type="ECO:0000313" key="3">
    <source>
        <dbReference type="Proteomes" id="UP000030752"/>
    </source>
</evidence>
<evidence type="ECO:0000259" key="1">
    <source>
        <dbReference type="Pfam" id="PF00561"/>
    </source>
</evidence>
<dbReference type="AlphaFoldDB" id="W2RZC4"/>
<dbReference type="RefSeq" id="XP_008715538.1">
    <property type="nucleotide sequence ID" value="XM_008717316.1"/>
</dbReference>
<dbReference type="HOGENOM" id="CLU_020336_49_0_1"/>
<protein>
    <recommendedName>
        <fullName evidence="1">AB hydrolase-1 domain-containing protein</fullName>
    </recommendedName>
</protein>